<comment type="caution">
    <text evidence="1">The sequence shown here is derived from an EMBL/GenBank/DDBJ whole genome shotgun (WGS) entry which is preliminary data.</text>
</comment>
<dbReference type="SUPFAM" id="SSF48537">
    <property type="entry name" value="Phospholipase C/P1 nuclease"/>
    <property type="match status" value="1"/>
</dbReference>
<dbReference type="GO" id="GO:0016788">
    <property type="term" value="F:hydrolase activity, acting on ester bonds"/>
    <property type="evidence" value="ECO:0007669"/>
    <property type="project" value="InterPro"/>
</dbReference>
<dbReference type="InterPro" id="IPR008947">
    <property type="entry name" value="PLipase_C/P1_nuclease_dom_sf"/>
</dbReference>
<organism evidence="1 2">
    <name type="scientific">Mesotoga infera</name>
    <dbReference type="NCBI Taxonomy" id="1236046"/>
    <lineage>
        <taxon>Bacteria</taxon>
        <taxon>Thermotogati</taxon>
        <taxon>Thermotogota</taxon>
        <taxon>Thermotogae</taxon>
        <taxon>Kosmotogales</taxon>
        <taxon>Kosmotogaceae</taxon>
        <taxon>Mesotoga</taxon>
    </lineage>
</organism>
<dbReference type="Gene3D" id="1.10.575.10">
    <property type="entry name" value="P1 Nuclease"/>
    <property type="match status" value="1"/>
</dbReference>
<evidence type="ECO:0000313" key="2">
    <source>
        <dbReference type="Proteomes" id="UP000055014"/>
    </source>
</evidence>
<protein>
    <submittedName>
        <fullName evidence="1">Uncharacterized protein</fullName>
    </submittedName>
</protein>
<dbReference type="EMBL" id="LGGW01000229">
    <property type="protein sequence ID" value="KUK84819.1"/>
    <property type="molecule type" value="Genomic_DNA"/>
</dbReference>
<reference evidence="2" key="1">
    <citation type="journal article" date="2015" name="MBio">
        <title>Genome-Resolved Metagenomic Analysis Reveals Roles for Candidate Phyla and Other Microbial Community Members in Biogeochemical Transformations in Oil Reservoirs.</title>
        <authorList>
            <person name="Hu P."/>
            <person name="Tom L."/>
            <person name="Singh A."/>
            <person name="Thomas B.C."/>
            <person name="Baker B.J."/>
            <person name="Piceno Y.M."/>
            <person name="Andersen G.L."/>
            <person name="Banfield J.F."/>
        </authorList>
    </citation>
    <scope>NUCLEOTIDE SEQUENCE [LARGE SCALE GENOMIC DNA]</scope>
</reference>
<dbReference type="Proteomes" id="UP000055014">
    <property type="component" value="Unassembled WGS sequence"/>
</dbReference>
<gene>
    <name evidence="1" type="ORF">XE02_1589</name>
</gene>
<accession>A0A117M535</accession>
<dbReference type="PATRIC" id="fig|1236046.5.peg.21"/>
<proteinExistence type="predicted"/>
<dbReference type="AlphaFoldDB" id="A0A117M535"/>
<sequence length="190" mass="22704">MDRELILSPMQKLMGSSASWRHEEYRILFRFGEVTKRFLHFDRMSQLAMSKNDKYWALRFAARAIHYLEDNGTPYHTSPGTLSEILKIPLFYGSQFKKISSYHKFHDRYIGYRLWREYAPFIGAVREVEAGVFDGLTDMVKTTRKRALRILPEIERPIKRLIHEGSSSHSRVDFSRDYFEYLEHLERRFA</sequence>
<name>A0A117M535_9BACT</name>
<evidence type="ECO:0000313" key="1">
    <source>
        <dbReference type="EMBL" id="KUK84819.1"/>
    </source>
</evidence>